<organism evidence="5 6">
    <name type="scientific">Arabidopsis thaliana</name>
    <name type="common">Mouse-ear cress</name>
    <dbReference type="NCBI Taxonomy" id="3702"/>
    <lineage>
        <taxon>Eukaryota</taxon>
        <taxon>Viridiplantae</taxon>
        <taxon>Streptophyta</taxon>
        <taxon>Embryophyta</taxon>
        <taxon>Tracheophyta</taxon>
        <taxon>Spermatophyta</taxon>
        <taxon>Magnoliopsida</taxon>
        <taxon>eudicotyledons</taxon>
        <taxon>Gunneridae</taxon>
        <taxon>Pentapetalae</taxon>
        <taxon>rosids</taxon>
        <taxon>malvids</taxon>
        <taxon>Brassicales</taxon>
        <taxon>Brassicaceae</taxon>
        <taxon>Camelineae</taxon>
        <taxon>Arabidopsis</taxon>
    </lineage>
</organism>
<dbReference type="SUPFAM" id="SSF117281">
    <property type="entry name" value="Kelch motif"/>
    <property type="match status" value="1"/>
</dbReference>
<evidence type="ECO:0000313" key="6">
    <source>
        <dbReference type="Proteomes" id="UP000426265"/>
    </source>
</evidence>
<dbReference type="Pfam" id="PF25210">
    <property type="entry name" value="Kelch_FKB95"/>
    <property type="match status" value="1"/>
</dbReference>
<dbReference type="SUPFAM" id="SSF81383">
    <property type="entry name" value="F-box domain"/>
    <property type="match status" value="1"/>
</dbReference>
<dbReference type="Proteomes" id="UP000516314">
    <property type="component" value="Chromosome 2"/>
</dbReference>
<keyword evidence="1" id="KW-0812">Transmembrane</keyword>
<keyword evidence="1" id="KW-1133">Transmembrane helix</keyword>
<dbReference type="SUPFAM" id="SSF48452">
    <property type="entry name" value="TPR-like"/>
    <property type="match status" value="1"/>
</dbReference>
<feature type="transmembrane region" description="Helical" evidence="1">
    <location>
        <begin position="396"/>
        <end position="419"/>
    </location>
</feature>
<evidence type="ECO:0000256" key="1">
    <source>
        <dbReference type="SAM" id="Phobius"/>
    </source>
</evidence>
<evidence type="ECO:0000259" key="2">
    <source>
        <dbReference type="Pfam" id="PF00646"/>
    </source>
</evidence>
<dbReference type="PANTHER" id="PTHR24414">
    <property type="entry name" value="F-BOX/KELCH-REPEAT PROTEIN SKIP4"/>
    <property type="match status" value="1"/>
</dbReference>
<evidence type="ECO:0000313" key="4">
    <source>
        <dbReference type="EMBL" id="CAD5321043.1"/>
    </source>
</evidence>
<gene>
    <name evidence="5" type="ORF">AN1_LOCUS10626</name>
    <name evidence="4" type="ORF">AT9943_LOCUS9131</name>
</gene>
<protein>
    <submittedName>
        <fullName evidence="4">(thale cress) hypothetical protein</fullName>
    </submittedName>
</protein>
<keyword evidence="1" id="KW-0472">Membrane</keyword>
<dbReference type="InterPro" id="IPR011990">
    <property type="entry name" value="TPR-like_helical_dom_sf"/>
</dbReference>
<proteinExistence type="predicted"/>
<feature type="domain" description="F-box" evidence="2">
    <location>
        <begin position="11"/>
        <end position="52"/>
    </location>
</feature>
<dbReference type="InterPro" id="IPR036047">
    <property type="entry name" value="F-box-like_dom_sf"/>
</dbReference>
<dbReference type="PANTHER" id="PTHR24414:SF143">
    <property type="entry name" value="F-BOX DOMAIN-CONTAINING PROTEIN"/>
    <property type="match status" value="1"/>
</dbReference>
<dbReference type="Pfam" id="PF00646">
    <property type="entry name" value="F-box"/>
    <property type="match status" value="1"/>
</dbReference>
<reference evidence="5 6" key="1">
    <citation type="submission" date="2019-11" db="EMBL/GenBank/DDBJ databases">
        <authorList>
            <person name="Jiao W.-B."/>
            <person name="Schneeberger K."/>
        </authorList>
    </citation>
    <scope>NUCLEOTIDE SEQUENCE [LARGE SCALE GENOMIC DNA]</scope>
    <source>
        <strain evidence="6">cv. An-1</strain>
    </source>
</reference>
<dbReference type="EMBL" id="LR881467">
    <property type="protein sequence ID" value="CAD5321043.1"/>
    <property type="molecule type" value="Genomic_DNA"/>
</dbReference>
<dbReference type="InterPro" id="IPR015915">
    <property type="entry name" value="Kelch-typ_b-propeller"/>
</dbReference>
<reference evidence="4 7" key="2">
    <citation type="submission" date="2020-09" db="EMBL/GenBank/DDBJ databases">
        <authorList>
            <person name="Ashkenazy H."/>
        </authorList>
    </citation>
    <scope>NUCLEOTIDE SEQUENCE [LARGE SCALE GENOMIC DNA]</scope>
    <source>
        <strain evidence="7">cv. Cdm-0</strain>
    </source>
</reference>
<sequence>MARNVSSWSSLSCLPDEMVLNCLARVPRRYYENISCVSVRLRSLVRTPELYRMRSLLHKDSIYVCFCDRENNSTDATYLWFTLRPTTATMEYQLVPLSFPSHNFMFRASTVAVDSEIYFVGGRPNPTELWILDTRSGKLRQGPIKPEFLRIASSSAVGVFDGKIHVIQDFKQDETEEQVYDLETQTWKVVGVPVPDEKADSRPNMVSSVSLEGKVYAKDFGSISVYNLRQGTRKEKLELPIDDRWVSCMCVANNVLFAFFTKYGLLWLDTKLNNVWRVVTGDVQTLHRKLYGSAMAEYYGKLAIFWRERYISTSINTTKNNNNNNKKKEEKIWCALIALNRVGDGICGTIEWSGVVATIPYISSLASSSPLPEIQHHWRQSLVLKKSIEDKIAKDGVIGIGITATTVGLIASGIAAALAK</sequence>
<dbReference type="InterPro" id="IPR057499">
    <property type="entry name" value="Kelch_FKB95"/>
</dbReference>
<dbReference type="ExpressionAtlas" id="A0A654FBG5">
    <property type="expression patterns" value="baseline and differential"/>
</dbReference>
<dbReference type="Gene3D" id="2.120.10.80">
    <property type="entry name" value="Kelch-type beta propeller"/>
    <property type="match status" value="1"/>
</dbReference>
<evidence type="ECO:0000259" key="3">
    <source>
        <dbReference type="Pfam" id="PF25210"/>
    </source>
</evidence>
<dbReference type="Proteomes" id="UP000426265">
    <property type="component" value="Unassembled WGS sequence"/>
</dbReference>
<accession>A0A654FBG5</accession>
<dbReference type="CDD" id="cd22152">
    <property type="entry name" value="F-box_AtAFR-like"/>
    <property type="match status" value="1"/>
</dbReference>
<dbReference type="AlphaFoldDB" id="A0A654FBG5"/>
<evidence type="ECO:0000313" key="5">
    <source>
        <dbReference type="EMBL" id="VYS55171.1"/>
    </source>
</evidence>
<name>A0A654FBG5_ARATH</name>
<dbReference type="InterPro" id="IPR050354">
    <property type="entry name" value="F-box/kelch-repeat_ARATH"/>
</dbReference>
<dbReference type="EMBL" id="CACRSJ010000105">
    <property type="protein sequence ID" value="VYS55171.1"/>
    <property type="molecule type" value="Genomic_DNA"/>
</dbReference>
<dbReference type="Gene3D" id="1.25.40.10">
    <property type="entry name" value="Tetratricopeptide repeat domain"/>
    <property type="match status" value="1"/>
</dbReference>
<evidence type="ECO:0000313" key="7">
    <source>
        <dbReference type="Proteomes" id="UP000516314"/>
    </source>
</evidence>
<feature type="domain" description="FKB95-like N-terminal Kelch" evidence="3">
    <location>
        <begin position="80"/>
        <end position="356"/>
    </location>
</feature>
<dbReference type="InterPro" id="IPR001810">
    <property type="entry name" value="F-box_dom"/>
</dbReference>